<evidence type="ECO:0000256" key="7">
    <source>
        <dbReference type="ARBA" id="ARBA00022801"/>
    </source>
</evidence>
<evidence type="ECO:0000256" key="6">
    <source>
        <dbReference type="ARBA" id="ARBA00022737"/>
    </source>
</evidence>
<reference evidence="11" key="2">
    <citation type="submission" date="2020-09" db="EMBL/GenBank/DDBJ databases">
        <authorList>
            <person name="Sun Q."/>
            <person name="Kim S."/>
        </authorList>
    </citation>
    <scope>NUCLEOTIDE SEQUENCE</scope>
    <source>
        <strain evidence="11">KCTC 32255</strain>
    </source>
</reference>
<name>A0A918PKM0_9SPHN</name>
<protein>
    <recommendedName>
        <fullName evidence="4">Phospholipase D</fullName>
    </recommendedName>
    <alternativeName>
        <fullName evidence="9">Choline phosphatase</fullName>
    </alternativeName>
</protein>
<dbReference type="InterPro" id="IPR001736">
    <property type="entry name" value="PLipase_D/transphosphatidylase"/>
</dbReference>
<evidence type="ECO:0000256" key="2">
    <source>
        <dbReference type="ARBA" id="ARBA00003145"/>
    </source>
</evidence>
<dbReference type="SMART" id="SM00155">
    <property type="entry name" value="PLDc"/>
    <property type="match status" value="2"/>
</dbReference>
<organism evidence="11 12">
    <name type="scientific">Novosphingobium colocasiae</name>
    <dbReference type="NCBI Taxonomy" id="1256513"/>
    <lineage>
        <taxon>Bacteria</taxon>
        <taxon>Pseudomonadati</taxon>
        <taxon>Pseudomonadota</taxon>
        <taxon>Alphaproteobacteria</taxon>
        <taxon>Sphingomonadales</taxon>
        <taxon>Sphingomonadaceae</taxon>
        <taxon>Novosphingobium</taxon>
    </lineage>
</organism>
<evidence type="ECO:0000256" key="8">
    <source>
        <dbReference type="ARBA" id="ARBA00023098"/>
    </source>
</evidence>
<feature type="domain" description="PLD phosphodiesterase" evidence="10">
    <location>
        <begin position="361"/>
        <end position="388"/>
    </location>
</feature>
<dbReference type="InterPro" id="IPR025202">
    <property type="entry name" value="PLD-like_dom"/>
</dbReference>
<evidence type="ECO:0000256" key="3">
    <source>
        <dbReference type="ARBA" id="ARBA00004613"/>
    </source>
</evidence>
<keyword evidence="12" id="KW-1185">Reference proteome</keyword>
<keyword evidence="5" id="KW-0964">Secreted</keyword>
<dbReference type="PANTHER" id="PTHR18896">
    <property type="entry name" value="PHOSPHOLIPASE D"/>
    <property type="match status" value="1"/>
</dbReference>
<proteinExistence type="predicted"/>
<dbReference type="Pfam" id="PF13091">
    <property type="entry name" value="PLDc_2"/>
    <property type="match status" value="1"/>
</dbReference>
<evidence type="ECO:0000256" key="1">
    <source>
        <dbReference type="ARBA" id="ARBA00000798"/>
    </source>
</evidence>
<dbReference type="CDD" id="cd09140">
    <property type="entry name" value="PLDc_vPLD1_2_like_bac_1"/>
    <property type="match status" value="1"/>
</dbReference>
<evidence type="ECO:0000256" key="4">
    <source>
        <dbReference type="ARBA" id="ARBA00018392"/>
    </source>
</evidence>
<dbReference type="EMBL" id="BMZA01000018">
    <property type="protein sequence ID" value="GGZ14401.1"/>
    <property type="molecule type" value="Genomic_DNA"/>
</dbReference>
<keyword evidence="6" id="KW-0677">Repeat</keyword>
<evidence type="ECO:0000259" key="10">
    <source>
        <dbReference type="PROSITE" id="PS50035"/>
    </source>
</evidence>
<evidence type="ECO:0000256" key="9">
    <source>
        <dbReference type="ARBA" id="ARBA00029594"/>
    </source>
</evidence>
<keyword evidence="7" id="KW-0378">Hydrolase</keyword>
<dbReference type="SUPFAM" id="SSF56024">
    <property type="entry name" value="Phospholipase D/nuclease"/>
    <property type="match status" value="2"/>
</dbReference>
<comment type="function">
    <text evidence="2">Could be a virulence factor.</text>
</comment>
<reference evidence="11" key="1">
    <citation type="journal article" date="2014" name="Int. J. Syst. Evol. Microbiol.">
        <title>Complete genome sequence of Corynebacterium casei LMG S-19264T (=DSM 44701T), isolated from a smear-ripened cheese.</title>
        <authorList>
            <consortium name="US DOE Joint Genome Institute (JGI-PGF)"/>
            <person name="Walter F."/>
            <person name="Albersmeier A."/>
            <person name="Kalinowski J."/>
            <person name="Ruckert C."/>
        </authorList>
    </citation>
    <scope>NUCLEOTIDE SEQUENCE</scope>
    <source>
        <strain evidence="11">KCTC 32255</strain>
    </source>
</reference>
<gene>
    <name evidence="11" type="ORF">GCM10011614_31690</name>
</gene>
<dbReference type="Gene3D" id="3.30.870.10">
    <property type="entry name" value="Endonuclease Chain A"/>
    <property type="match status" value="2"/>
</dbReference>
<accession>A0A918PKM0</accession>
<dbReference type="AlphaFoldDB" id="A0A918PKM0"/>
<dbReference type="GO" id="GO:0009395">
    <property type="term" value="P:phospholipid catabolic process"/>
    <property type="evidence" value="ECO:0007669"/>
    <property type="project" value="TreeGrafter"/>
</dbReference>
<evidence type="ECO:0000256" key="5">
    <source>
        <dbReference type="ARBA" id="ARBA00022525"/>
    </source>
</evidence>
<sequence length="520" mass="58810">MQAGENDSGEPDRPRGGAPEHTVWRYAMARRARVVVDAADYFDVMRQAMVEARQRIFMIGWDFDSRILLSSGRRWWQLPRKGRFPARLGSFIVWLVRHNRRLEVLLLKWNFSLFKSLTRGTMVVDLIRWALRSRIDFKFDAAHPIGCSHHQKIVVIDDVFAACGGIDMTSDRWDTPEHLPGDPRRKLPGTGGLYGPWHDLTMVMEGEIAAVLGELGRDRWEVAGGSELPPCAPQQQTPWPDELEAQFENVEIGIARTRAAYRDCPQVSEIEDLFVDQIRRARRFVYVETQYFASRRIAEAILERLEQPDCPEFCIINPLEADGWLEQVAMDTARVELVRTLAAADPEGRFRIFTPFAADGTPIYVHAKLMIVDDAILRVGSANMNNRSMGLDSECDVFIDAARPANAHVGPAITALRHQLLAEHCGVPVERVVEGLERHGSMAAMIDALNEPAPPNPKHLAPLALKDISEAERAVGSSGVLDPERPEEIFEPIDKRGLFRRDGQLVRVRLMQNLRKRIAR</sequence>
<dbReference type="InterPro" id="IPR015679">
    <property type="entry name" value="PLipase_D_fam"/>
</dbReference>
<dbReference type="RefSeq" id="WP_189622268.1">
    <property type="nucleotide sequence ID" value="NZ_BMZA01000018.1"/>
</dbReference>
<comment type="catalytic activity">
    <reaction evidence="1">
        <text>a 1,2-diacyl-sn-glycero-3-phosphocholine + H2O = a 1,2-diacyl-sn-glycero-3-phosphate + choline + H(+)</text>
        <dbReference type="Rhea" id="RHEA:14445"/>
        <dbReference type="ChEBI" id="CHEBI:15354"/>
        <dbReference type="ChEBI" id="CHEBI:15377"/>
        <dbReference type="ChEBI" id="CHEBI:15378"/>
        <dbReference type="ChEBI" id="CHEBI:57643"/>
        <dbReference type="ChEBI" id="CHEBI:58608"/>
        <dbReference type="EC" id="3.1.4.4"/>
    </reaction>
</comment>
<dbReference type="GO" id="GO:0005576">
    <property type="term" value="C:extracellular region"/>
    <property type="evidence" value="ECO:0007669"/>
    <property type="project" value="UniProtKB-SubCell"/>
</dbReference>
<dbReference type="Proteomes" id="UP000648075">
    <property type="component" value="Unassembled WGS sequence"/>
</dbReference>
<evidence type="ECO:0000313" key="11">
    <source>
        <dbReference type="EMBL" id="GGZ14401.1"/>
    </source>
</evidence>
<evidence type="ECO:0000313" key="12">
    <source>
        <dbReference type="Proteomes" id="UP000648075"/>
    </source>
</evidence>
<feature type="domain" description="PLD phosphodiesterase" evidence="10">
    <location>
        <begin position="149"/>
        <end position="172"/>
    </location>
</feature>
<dbReference type="PANTHER" id="PTHR18896:SF76">
    <property type="entry name" value="PHOSPHOLIPASE"/>
    <property type="match status" value="1"/>
</dbReference>
<dbReference type="PROSITE" id="PS50035">
    <property type="entry name" value="PLD"/>
    <property type="match status" value="2"/>
</dbReference>
<keyword evidence="8" id="KW-0443">Lipid metabolism</keyword>
<dbReference type="CDD" id="cd09143">
    <property type="entry name" value="PLDc_vPLD1_2_like_bac_2"/>
    <property type="match status" value="1"/>
</dbReference>
<dbReference type="GO" id="GO:0004630">
    <property type="term" value="F:phospholipase D activity"/>
    <property type="evidence" value="ECO:0007669"/>
    <property type="project" value="UniProtKB-EC"/>
</dbReference>
<comment type="subcellular location">
    <subcellularLocation>
        <location evidence="3">Secreted</location>
    </subcellularLocation>
</comment>
<comment type="caution">
    <text evidence="11">The sequence shown here is derived from an EMBL/GenBank/DDBJ whole genome shotgun (WGS) entry which is preliminary data.</text>
</comment>